<evidence type="ECO:0000256" key="10">
    <source>
        <dbReference type="ARBA" id="ARBA00023225"/>
    </source>
</evidence>
<evidence type="ECO:0000256" key="1">
    <source>
        <dbReference type="ARBA" id="ARBA00004413"/>
    </source>
</evidence>
<organism evidence="12 13">
    <name type="scientific">Clostridium lentum</name>
    <dbReference type="NCBI Taxonomy" id="2763037"/>
    <lineage>
        <taxon>Bacteria</taxon>
        <taxon>Bacillati</taxon>
        <taxon>Bacillota</taxon>
        <taxon>Clostridia</taxon>
        <taxon>Eubacteriales</taxon>
        <taxon>Clostridiaceae</taxon>
        <taxon>Clostridium</taxon>
    </lineage>
</organism>
<dbReference type="GO" id="GO:0005886">
    <property type="term" value="C:plasma membrane"/>
    <property type="evidence" value="ECO:0007669"/>
    <property type="project" value="UniProtKB-SubCell"/>
</dbReference>
<keyword evidence="5" id="KW-1003">Cell membrane</keyword>
<keyword evidence="11" id="KW-0175">Coiled coil</keyword>
<sequence>MANGFKFSLEKLLEMRKTREEEGKKLFNNSQQELQKSINKLNDLNDKYKQYNGIAAGETVIYQKLKKNYLIALNKGIEQTEIEIEKKQKEVDYRREQLKVRQIERKTVDILREKRFNQFMVDEKRKEEIANDEFALYAHMRKIGKEVKEHGFR</sequence>
<keyword evidence="12" id="KW-0966">Cell projection</keyword>
<proteinExistence type="inferred from homology"/>
<dbReference type="NCBIfam" id="TIGR02473">
    <property type="entry name" value="flagell_FliJ"/>
    <property type="match status" value="1"/>
</dbReference>
<keyword evidence="13" id="KW-1185">Reference proteome</keyword>
<dbReference type="EMBL" id="JACOOQ010000019">
    <property type="protein sequence ID" value="MBC5640898.1"/>
    <property type="molecule type" value="Genomic_DNA"/>
</dbReference>
<dbReference type="Proteomes" id="UP000662088">
    <property type="component" value="Unassembled WGS sequence"/>
</dbReference>
<keyword evidence="9" id="KW-0472">Membrane</keyword>
<dbReference type="GO" id="GO:0015031">
    <property type="term" value="P:protein transport"/>
    <property type="evidence" value="ECO:0007669"/>
    <property type="project" value="UniProtKB-KW"/>
</dbReference>
<evidence type="ECO:0000256" key="7">
    <source>
        <dbReference type="ARBA" id="ARBA00022795"/>
    </source>
</evidence>
<feature type="coiled-coil region" evidence="11">
    <location>
        <begin position="27"/>
        <end position="106"/>
    </location>
</feature>
<dbReference type="RefSeq" id="WP_186835450.1">
    <property type="nucleotide sequence ID" value="NZ_JACOOQ010000019.1"/>
</dbReference>
<evidence type="ECO:0000256" key="8">
    <source>
        <dbReference type="ARBA" id="ARBA00022927"/>
    </source>
</evidence>
<dbReference type="GO" id="GO:0044781">
    <property type="term" value="P:bacterial-type flagellum organization"/>
    <property type="evidence" value="ECO:0007669"/>
    <property type="project" value="UniProtKB-KW"/>
</dbReference>
<comment type="subcellular location">
    <subcellularLocation>
        <location evidence="1">Cell membrane</location>
        <topology evidence="1">Peripheral membrane protein</topology>
        <orientation evidence="1">Cytoplasmic side</orientation>
    </subcellularLocation>
</comment>
<evidence type="ECO:0000313" key="13">
    <source>
        <dbReference type="Proteomes" id="UP000662088"/>
    </source>
</evidence>
<keyword evidence="4" id="KW-0813">Transport</keyword>
<keyword evidence="6" id="KW-0145">Chemotaxis</keyword>
<keyword evidence="7" id="KW-1005">Bacterial flagellum biogenesis</keyword>
<dbReference type="InterPro" id="IPR053716">
    <property type="entry name" value="Flag_assembly_chemotaxis_eff"/>
</dbReference>
<comment type="similarity">
    <text evidence="2">Belongs to the FliJ family.</text>
</comment>
<keyword evidence="10" id="KW-1006">Bacterial flagellum protein export</keyword>
<dbReference type="Pfam" id="PF02050">
    <property type="entry name" value="FliJ"/>
    <property type="match status" value="1"/>
</dbReference>
<dbReference type="GO" id="GO:0071973">
    <property type="term" value="P:bacterial-type flagellum-dependent cell motility"/>
    <property type="evidence" value="ECO:0007669"/>
    <property type="project" value="InterPro"/>
</dbReference>
<evidence type="ECO:0000256" key="11">
    <source>
        <dbReference type="SAM" id="Coils"/>
    </source>
</evidence>
<protein>
    <recommendedName>
        <fullName evidence="3">Flagellar FliJ protein</fullName>
    </recommendedName>
</protein>
<dbReference type="Gene3D" id="1.10.287.1700">
    <property type="match status" value="1"/>
</dbReference>
<keyword evidence="8" id="KW-0653">Protein transport</keyword>
<evidence type="ECO:0000256" key="5">
    <source>
        <dbReference type="ARBA" id="ARBA00022475"/>
    </source>
</evidence>
<comment type="caution">
    <text evidence="12">The sequence shown here is derived from an EMBL/GenBank/DDBJ whole genome shotgun (WGS) entry which is preliminary data.</text>
</comment>
<evidence type="ECO:0000256" key="9">
    <source>
        <dbReference type="ARBA" id="ARBA00023136"/>
    </source>
</evidence>
<gene>
    <name evidence="12" type="primary">fliJ</name>
    <name evidence="12" type="ORF">H8R92_10775</name>
</gene>
<keyword evidence="12" id="KW-0282">Flagellum</keyword>
<evidence type="ECO:0000313" key="12">
    <source>
        <dbReference type="EMBL" id="MBC5640898.1"/>
    </source>
</evidence>
<keyword evidence="12" id="KW-0969">Cilium</keyword>
<evidence type="ECO:0000256" key="6">
    <source>
        <dbReference type="ARBA" id="ARBA00022500"/>
    </source>
</evidence>
<dbReference type="InterPro" id="IPR012823">
    <property type="entry name" value="Flagell_FliJ"/>
</dbReference>
<reference evidence="12" key="1">
    <citation type="submission" date="2020-08" db="EMBL/GenBank/DDBJ databases">
        <title>Genome public.</title>
        <authorList>
            <person name="Liu C."/>
            <person name="Sun Q."/>
        </authorList>
    </citation>
    <scope>NUCLEOTIDE SEQUENCE</scope>
    <source>
        <strain evidence="12">NSJ-42</strain>
    </source>
</reference>
<dbReference type="AlphaFoldDB" id="A0A8I0DM63"/>
<name>A0A8I0DM63_9CLOT</name>
<evidence type="ECO:0000256" key="3">
    <source>
        <dbReference type="ARBA" id="ARBA00020392"/>
    </source>
</evidence>
<evidence type="ECO:0000256" key="4">
    <source>
        <dbReference type="ARBA" id="ARBA00022448"/>
    </source>
</evidence>
<dbReference type="GO" id="GO:0006935">
    <property type="term" value="P:chemotaxis"/>
    <property type="evidence" value="ECO:0007669"/>
    <property type="project" value="UniProtKB-KW"/>
</dbReference>
<evidence type="ECO:0000256" key="2">
    <source>
        <dbReference type="ARBA" id="ARBA00010004"/>
    </source>
</evidence>
<accession>A0A8I0DM63</accession>
<dbReference type="GO" id="GO:0009288">
    <property type="term" value="C:bacterial-type flagellum"/>
    <property type="evidence" value="ECO:0007669"/>
    <property type="project" value="InterPro"/>
</dbReference>